<evidence type="ECO:0000256" key="3">
    <source>
        <dbReference type="ARBA" id="ARBA00011233"/>
    </source>
</evidence>
<reference evidence="6" key="1">
    <citation type="submission" date="2020-10" db="EMBL/GenBank/DDBJ databases">
        <authorList>
            <person name="Gilroy R."/>
        </authorList>
    </citation>
    <scope>NUCLEOTIDE SEQUENCE</scope>
    <source>
        <strain evidence="6">23406</strain>
    </source>
</reference>
<evidence type="ECO:0000313" key="7">
    <source>
        <dbReference type="Proteomes" id="UP000886891"/>
    </source>
</evidence>
<evidence type="ECO:0000256" key="4">
    <source>
        <dbReference type="ARBA" id="ARBA00023239"/>
    </source>
</evidence>
<accession>A0A9D1NC67</accession>
<keyword evidence="5" id="KW-0119">Carbohydrate metabolism</keyword>
<dbReference type="EC" id="4.1.2.14" evidence="6"/>
<dbReference type="InterPro" id="IPR000887">
    <property type="entry name" value="Aldlse_KDPG_KHG"/>
</dbReference>
<comment type="subunit">
    <text evidence="3">Homotrimer.</text>
</comment>
<dbReference type="EMBL" id="DVOH01000025">
    <property type="protein sequence ID" value="HIV00216.1"/>
    <property type="molecule type" value="Genomic_DNA"/>
</dbReference>
<dbReference type="GO" id="GO:0008700">
    <property type="term" value="F:(R,S)-4-hydroxy-2-oxoglutarate aldolase activity"/>
    <property type="evidence" value="ECO:0007669"/>
    <property type="project" value="UniProtKB-EC"/>
</dbReference>
<dbReference type="CDD" id="cd00452">
    <property type="entry name" value="KDPG_aldolase"/>
    <property type="match status" value="1"/>
</dbReference>
<dbReference type="InterPro" id="IPR013785">
    <property type="entry name" value="Aldolase_TIM"/>
</dbReference>
<evidence type="ECO:0000256" key="5">
    <source>
        <dbReference type="ARBA" id="ARBA00023277"/>
    </source>
</evidence>
<evidence type="ECO:0000313" key="6">
    <source>
        <dbReference type="EMBL" id="HIV00216.1"/>
    </source>
</evidence>
<comment type="similarity">
    <text evidence="2">Belongs to the KHG/KDPG aldolase family.</text>
</comment>
<dbReference type="Gene3D" id="3.20.20.70">
    <property type="entry name" value="Aldolase class I"/>
    <property type="match status" value="1"/>
</dbReference>
<dbReference type="EC" id="4.1.3.16" evidence="6"/>
<dbReference type="AlphaFoldDB" id="A0A9D1NC67"/>
<dbReference type="Proteomes" id="UP000886891">
    <property type="component" value="Unassembled WGS sequence"/>
</dbReference>
<reference evidence="6" key="2">
    <citation type="journal article" date="2021" name="PeerJ">
        <title>Extensive microbial diversity within the chicken gut microbiome revealed by metagenomics and culture.</title>
        <authorList>
            <person name="Gilroy R."/>
            <person name="Ravi A."/>
            <person name="Getino M."/>
            <person name="Pursley I."/>
            <person name="Horton D.L."/>
            <person name="Alikhan N.F."/>
            <person name="Baker D."/>
            <person name="Gharbi K."/>
            <person name="Hall N."/>
            <person name="Watson M."/>
            <person name="Adriaenssens E.M."/>
            <person name="Foster-Nyarko E."/>
            <person name="Jarju S."/>
            <person name="Secka A."/>
            <person name="Antonio M."/>
            <person name="Oren A."/>
            <person name="Chaudhuri R.R."/>
            <person name="La Ragione R."/>
            <person name="Hildebrand F."/>
            <person name="Pallen M.J."/>
        </authorList>
    </citation>
    <scope>NUCLEOTIDE SEQUENCE</scope>
    <source>
        <strain evidence="6">23406</strain>
    </source>
</reference>
<evidence type="ECO:0000256" key="1">
    <source>
        <dbReference type="ARBA" id="ARBA00004761"/>
    </source>
</evidence>
<dbReference type="GO" id="GO:0008675">
    <property type="term" value="F:2-dehydro-3-deoxy-phosphogluconate aldolase activity"/>
    <property type="evidence" value="ECO:0007669"/>
    <property type="project" value="UniProtKB-EC"/>
</dbReference>
<dbReference type="PANTHER" id="PTHR30246:SF1">
    <property type="entry name" value="2-DEHYDRO-3-DEOXY-6-PHOSPHOGALACTONATE ALDOLASE-RELATED"/>
    <property type="match status" value="1"/>
</dbReference>
<dbReference type="PANTHER" id="PTHR30246">
    <property type="entry name" value="2-KETO-3-DEOXY-6-PHOSPHOGLUCONATE ALDOLASE"/>
    <property type="match status" value="1"/>
</dbReference>
<proteinExistence type="inferred from homology"/>
<organism evidence="6 7">
    <name type="scientific">Candidatus Stercoripulliclostridium merdipullorum</name>
    <dbReference type="NCBI Taxonomy" id="2840952"/>
    <lineage>
        <taxon>Bacteria</taxon>
        <taxon>Bacillati</taxon>
        <taxon>Bacillota</taxon>
        <taxon>Clostridia</taxon>
        <taxon>Eubacteriales</taxon>
        <taxon>Candidatus Stercoripulliclostridium</taxon>
    </lineage>
</organism>
<evidence type="ECO:0000256" key="2">
    <source>
        <dbReference type="ARBA" id="ARBA00006906"/>
    </source>
</evidence>
<keyword evidence="4 6" id="KW-0456">Lyase</keyword>
<comment type="pathway">
    <text evidence="1">Carbohydrate acid metabolism.</text>
</comment>
<comment type="caution">
    <text evidence="6">The sequence shown here is derived from an EMBL/GenBank/DDBJ whole genome shotgun (WGS) entry which is preliminary data.</text>
</comment>
<name>A0A9D1NC67_9FIRM</name>
<dbReference type="Pfam" id="PF01081">
    <property type="entry name" value="Aldolase"/>
    <property type="match status" value="1"/>
</dbReference>
<dbReference type="NCBIfam" id="TIGR01182">
    <property type="entry name" value="eda"/>
    <property type="match status" value="1"/>
</dbReference>
<dbReference type="SUPFAM" id="SSF51569">
    <property type="entry name" value="Aldolase"/>
    <property type="match status" value="1"/>
</dbReference>
<gene>
    <name evidence="6" type="primary">eda</name>
    <name evidence="6" type="ORF">IAB14_03765</name>
</gene>
<protein>
    <submittedName>
        <fullName evidence="6">Bifunctional 4-hydroxy-2-oxoglutarate aldolase/2-dehydro-3-deoxy-phosphogluconate aldolase</fullName>
        <ecNumber evidence="6">4.1.2.14</ecNumber>
        <ecNumber evidence="6">4.1.3.16</ecNumber>
    </submittedName>
</protein>
<sequence length="209" mass="21895">MDIRQCVAAIEDCKIVAVIRGKNPEDALDKAHAAIKGGVRAIEVTFTVPKAETVIAALCAEAEASGALIGAGTVTDAQTAREALAAGARFIVGPAFCEDVAAVCEEQGVLYVPGVYTPTEIVNALRRGCPVLKLFPADLKLLKALRGPFPSVRFMTTGGVNYDNLQDWFAAGAAVVGAGSNLTSAFDRGASLDETAEEIARWVEKIKNC</sequence>